<dbReference type="Proteomes" id="UP000499080">
    <property type="component" value="Unassembled WGS sequence"/>
</dbReference>
<protein>
    <submittedName>
        <fullName evidence="4">Uncharacterized protein</fullName>
    </submittedName>
</protein>
<sequence>MITWRKSFQSSASIRTRSLQEDFFYIVERTGYLEPYLIMKIAFVLCAVALMSVTMAYAKMAEKVSEDDNFVVYKIPVRDLELESQASRMSYDGSSEYGGSHGRSSSKSSSSSKSTSKSTGSGRGKG</sequence>
<evidence type="ECO:0000313" key="4">
    <source>
        <dbReference type="EMBL" id="GBN93439.1"/>
    </source>
</evidence>
<dbReference type="EMBL" id="BGPR01024947">
    <property type="protein sequence ID" value="GBN93439.1"/>
    <property type="molecule type" value="Genomic_DNA"/>
</dbReference>
<reference evidence="4 5" key="1">
    <citation type="journal article" date="2019" name="Sci. Rep.">
        <title>Orb-weaving spider Araneus ventricosus genome elucidates the spidroin gene catalogue.</title>
        <authorList>
            <person name="Kono N."/>
            <person name="Nakamura H."/>
            <person name="Ohtoshi R."/>
            <person name="Moran D.A.P."/>
            <person name="Shinohara A."/>
            <person name="Yoshida Y."/>
            <person name="Fujiwara M."/>
            <person name="Mori M."/>
            <person name="Tomita M."/>
            <person name="Arakawa K."/>
        </authorList>
    </citation>
    <scope>NUCLEOTIDE SEQUENCE [LARGE SCALE GENOMIC DNA]</scope>
</reference>
<accession>A0A4Y2T1Z0</accession>
<keyword evidence="5" id="KW-1185">Reference proteome</keyword>
<organism evidence="4 5">
    <name type="scientific">Araneus ventricosus</name>
    <name type="common">Orbweaver spider</name>
    <name type="synonym">Epeira ventricosa</name>
    <dbReference type="NCBI Taxonomy" id="182803"/>
    <lineage>
        <taxon>Eukaryota</taxon>
        <taxon>Metazoa</taxon>
        <taxon>Ecdysozoa</taxon>
        <taxon>Arthropoda</taxon>
        <taxon>Chelicerata</taxon>
        <taxon>Arachnida</taxon>
        <taxon>Araneae</taxon>
        <taxon>Araneomorphae</taxon>
        <taxon>Entelegynae</taxon>
        <taxon>Araneoidea</taxon>
        <taxon>Araneidae</taxon>
        <taxon>Araneus</taxon>
    </lineage>
</organism>
<evidence type="ECO:0000256" key="1">
    <source>
        <dbReference type="SAM" id="MobiDB-lite"/>
    </source>
</evidence>
<feature type="non-terminal residue" evidence="4">
    <location>
        <position position="126"/>
    </location>
</feature>
<feature type="transmembrane region" description="Helical" evidence="2">
    <location>
        <begin position="37"/>
        <end position="58"/>
    </location>
</feature>
<evidence type="ECO:0000313" key="3">
    <source>
        <dbReference type="EMBL" id="GBN93437.1"/>
    </source>
</evidence>
<keyword evidence="2" id="KW-1133">Transmembrane helix</keyword>
<name>A0A4Y2T1Z0_ARAVE</name>
<dbReference type="AlphaFoldDB" id="A0A4Y2T1Z0"/>
<proteinExistence type="predicted"/>
<feature type="compositionally biased region" description="Low complexity" evidence="1">
    <location>
        <begin position="102"/>
        <end position="120"/>
    </location>
</feature>
<feature type="region of interest" description="Disordered" evidence="1">
    <location>
        <begin position="89"/>
        <end position="126"/>
    </location>
</feature>
<evidence type="ECO:0000313" key="5">
    <source>
        <dbReference type="Proteomes" id="UP000499080"/>
    </source>
</evidence>
<comment type="caution">
    <text evidence="4">The sequence shown here is derived from an EMBL/GenBank/DDBJ whole genome shotgun (WGS) entry which is preliminary data.</text>
</comment>
<dbReference type="OrthoDB" id="6472063at2759"/>
<keyword evidence="2" id="KW-0472">Membrane</keyword>
<evidence type="ECO:0000256" key="2">
    <source>
        <dbReference type="SAM" id="Phobius"/>
    </source>
</evidence>
<gene>
    <name evidence="3" type="ORF">AVEN_70847_1</name>
    <name evidence="4" type="ORF">AVEN_80960_1</name>
</gene>
<keyword evidence="2" id="KW-0812">Transmembrane</keyword>
<dbReference type="EMBL" id="BGPR01024946">
    <property type="protein sequence ID" value="GBN93437.1"/>
    <property type="molecule type" value="Genomic_DNA"/>
</dbReference>